<comment type="caution">
    <text evidence="2">The sequence shown here is derived from an EMBL/GenBank/DDBJ whole genome shotgun (WGS) entry which is preliminary data.</text>
</comment>
<dbReference type="Pfam" id="PF00565">
    <property type="entry name" value="SNase"/>
    <property type="match status" value="1"/>
</dbReference>
<reference evidence="2 3" key="1">
    <citation type="submission" date="2018-11" db="EMBL/GenBank/DDBJ databases">
        <title>Genomes From Bacteria Associated with the Canine Oral Cavity: a Test Case for Automated Genome-Based Taxonomic Assignment.</title>
        <authorList>
            <person name="Coil D.A."/>
            <person name="Jospin G."/>
            <person name="Darling A.E."/>
            <person name="Wallis C."/>
            <person name="Davis I.J."/>
            <person name="Harris S."/>
            <person name="Eisen J.A."/>
            <person name="Holcombe L.J."/>
            <person name="O'Flynn C."/>
        </authorList>
    </citation>
    <scope>NUCLEOTIDE SEQUENCE [LARGE SCALE GENOMIC DNA]</scope>
    <source>
        <strain evidence="2 3">COT-280</strain>
    </source>
</reference>
<sequence length="122" mass="13388">MLPKLTARQKKKLYQSTALISITGLAIFGISQGPSNSSSNSKNYSGTVTTVIDGDTVRITDHNGQKQRIHMAFIDAPESSQSHGKASQASLKQMVEGKQVRVEVIDTDQYQRQVARLRINGE</sequence>
<dbReference type="RefSeq" id="WP_185711725.1">
    <property type="nucleotide sequence ID" value="NZ_RQYC01000023.1"/>
</dbReference>
<dbReference type="PANTHER" id="PTHR12302">
    <property type="entry name" value="EBNA2 BINDING PROTEIN P100"/>
    <property type="match status" value="1"/>
</dbReference>
<gene>
    <name evidence="2" type="ORF">EII21_09955</name>
</gene>
<proteinExistence type="predicted"/>
<protein>
    <recommendedName>
        <fullName evidence="1">TNase-like domain-containing protein</fullName>
    </recommendedName>
</protein>
<dbReference type="EMBL" id="RQYC01000023">
    <property type="protein sequence ID" value="RRD89073.1"/>
    <property type="molecule type" value="Genomic_DNA"/>
</dbReference>
<dbReference type="Proteomes" id="UP000269923">
    <property type="component" value="Unassembled WGS sequence"/>
</dbReference>
<keyword evidence="3" id="KW-1185">Reference proteome</keyword>
<evidence type="ECO:0000313" key="2">
    <source>
        <dbReference type="EMBL" id="RRD89073.1"/>
    </source>
</evidence>
<dbReference type="PANTHER" id="PTHR12302:SF26">
    <property type="entry name" value="BLR1266 PROTEIN"/>
    <property type="match status" value="1"/>
</dbReference>
<dbReference type="AlphaFoldDB" id="A0A3P2A600"/>
<name>A0A3P2A600_9NEIS</name>
<feature type="non-terminal residue" evidence="2">
    <location>
        <position position="122"/>
    </location>
</feature>
<dbReference type="Gene3D" id="2.40.50.90">
    <property type="match status" value="1"/>
</dbReference>
<dbReference type="PROSITE" id="PS50830">
    <property type="entry name" value="TNASE_3"/>
    <property type="match status" value="1"/>
</dbReference>
<accession>A0A3P2A600</accession>
<evidence type="ECO:0000313" key="3">
    <source>
        <dbReference type="Proteomes" id="UP000269923"/>
    </source>
</evidence>
<dbReference type="STRING" id="1121352.GCA_000620925_01840"/>
<dbReference type="SUPFAM" id="SSF50199">
    <property type="entry name" value="Staphylococcal nuclease"/>
    <property type="match status" value="1"/>
</dbReference>
<dbReference type="InterPro" id="IPR035437">
    <property type="entry name" value="SNase_OB-fold_sf"/>
</dbReference>
<evidence type="ECO:0000259" key="1">
    <source>
        <dbReference type="PROSITE" id="PS50830"/>
    </source>
</evidence>
<feature type="domain" description="TNase-like" evidence="1">
    <location>
        <begin position="42"/>
        <end position="122"/>
    </location>
</feature>
<dbReference type="InterPro" id="IPR016071">
    <property type="entry name" value="Staphylococal_nuclease_OB-fold"/>
</dbReference>
<organism evidence="2 3">
    <name type="scientific">Conchiformibius steedae</name>
    <dbReference type="NCBI Taxonomy" id="153493"/>
    <lineage>
        <taxon>Bacteria</taxon>
        <taxon>Pseudomonadati</taxon>
        <taxon>Pseudomonadota</taxon>
        <taxon>Betaproteobacteria</taxon>
        <taxon>Neisseriales</taxon>
        <taxon>Neisseriaceae</taxon>
        <taxon>Conchiformibius</taxon>
    </lineage>
</organism>